<evidence type="ECO:0000313" key="3">
    <source>
        <dbReference type="RefSeq" id="XP_017022077.1"/>
    </source>
</evidence>
<dbReference type="SUPFAM" id="SSF53649">
    <property type="entry name" value="Alkaline phosphatase-like"/>
    <property type="match status" value="1"/>
</dbReference>
<organism evidence="2 3">
    <name type="scientific">Drosophila kikkawai</name>
    <name type="common">Fruit fly</name>
    <dbReference type="NCBI Taxonomy" id="30033"/>
    <lineage>
        <taxon>Eukaryota</taxon>
        <taxon>Metazoa</taxon>
        <taxon>Ecdysozoa</taxon>
        <taxon>Arthropoda</taxon>
        <taxon>Hexapoda</taxon>
        <taxon>Insecta</taxon>
        <taxon>Pterygota</taxon>
        <taxon>Neoptera</taxon>
        <taxon>Endopterygota</taxon>
        <taxon>Diptera</taxon>
        <taxon>Brachycera</taxon>
        <taxon>Muscomorpha</taxon>
        <taxon>Ephydroidea</taxon>
        <taxon>Drosophilidae</taxon>
        <taxon>Drosophila</taxon>
        <taxon>Sophophora</taxon>
    </lineage>
</organism>
<sequence>MGERSFRKLGLGVILSALVLYMYLFMGSEQTAGKIRNAFFVNTPGCRIVAMDVINPTIANVTLWEWPPQRRIHQTCLSSTWFRPEVMDGSWHLKFVPNMDRILDNYGFNHEGQINCFWSEFQSNGYSENKMTYLGKFDLEYPYAVRVPKNSLQLRVTCNSSLTNATLCDEAHYFINPPPQELLTIPPATLKYWDKNMNTKDGSPPISVMIVGLDSISHLQFLRQMPKTQAFIRQKTSHVEFWGYNKVGINAYPNLIPMLTGLSEAESKEYWSTKRELDDLPFIWKDYKAAGYNTSLGEDSAPYSMFYVGKPGFARKTTDHNFQDLMTQVYVQRSKSRMDDITCILDILMEMNYKLLPHMQRYPFFSFYWWGNGVHDYMGASRFVDERFKQFFSRLNDAGIMNNTIIMFMSDHGMKWGPFRQTFQGMIEDSQPFLSVLYPAWMRDKYLMAIKNLAGNAHSLVTTYDLHETLKHVMHPSSLEDESITLRSRELLRRHASQIPRGVSLFLPIPPERTCHTSHISSQFCLCHKQVVISADNPIAKLSANIIVNSVNKLLEEYPVCISWQLESIVSAQFAVPERQNEELYSEKDIVVRLKAKPGVAYFEGMTRMLKGRLYLIGEVVRVGGADSKKNQCIQNPFLEPFCYCSL</sequence>
<keyword evidence="1" id="KW-0812">Transmembrane</keyword>
<dbReference type="InterPro" id="IPR004245">
    <property type="entry name" value="DUF229"/>
</dbReference>
<accession>A0A6P4HZX7</accession>
<reference evidence="2" key="1">
    <citation type="submission" date="2025-05" db="UniProtKB">
        <authorList>
            <consortium name="RefSeq"/>
        </authorList>
    </citation>
    <scope>NUCLEOTIDE SEQUENCE [LARGE SCALE GENOMIC DNA]</scope>
    <source>
        <strain evidence="2">14028-0561.14</strain>
    </source>
</reference>
<keyword evidence="1" id="KW-1133">Transmembrane helix</keyword>
<protein>
    <submittedName>
        <fullName evidence="3">Uncharacterized protein</fullName>
    </submittedName>
</protein>
<dbReference type="OrthoDB" id="6412187at2759"/>
<dbReference type="GeneID" id="108074510"/>
<dbReference type="PANTHER" id="PTHR10974">
    <property type="entry name" value="FI08016P-RELATED"/>
    <property type="match status" value="1"/>
</dbReference>
<dbReference type="OMA" id="IAMDVMN"/>
<dbReference type="Proteomes" id="UP001652661">
    <property type="component" value="Chromosome 2L"/>
</dbReference>
<dbReference type="FunFam" id="3.40.720.10:FF:000017">
    <property type="entry name" value="Predicted protein"/>
    <property type="match status" value="1"/>
</dbReference>
<gene>
    <name evidence="3" type="primary">LOC108074510</name>
</gene>
<evidence type="ECO:0000256" key="1">
    <source>
        <dbReference type="SAM" id="Phobius"/>
    </source>
</evidence>
<dbReference type="Pfam" id="PF02995">
    <property type="entry name" value="DUF229"/>
    <property type="match status" value="1"/>
</dbReference>
<dbReference type="PANTHER" id="PTHR10974:SF1">
    <property type="entry name" value="FI08016P-RELATED"/>
    <property type="match status" value="1"/>
</dbReference>
<proteinExistence type="predicted"/>
<dbReference type="Gene3D" id="3.40.720.10">
    <property type="entry name" value="Alkaline Phosphatase, subunit A"/>
    <property type="match status" value="1"/>
</dbReference>
<reference evidence="3" key="2">
    <citation type="submission" date="2025-08" db="UniProtKB">
        <authorList>
            <consortium name="RefSeq"/>
        </authorList>
    </citation>
    <scope>IDENTIFICATION</scope>
    <source>
        <strain evidence="3">14028-0561.14</strain>
        <tissue evidence="3">Whole fly</tissue>
    </source>
</reference>
<keyword evidence="2" id="KW-1185">Reference proteome</keyword>
<dbReference type="GO" id="GO:0005615">
    <property type="term" value="C:extracellular space"/>
    <property type="evidence" value="ECO:0007669"/>
    <property type="project" value="TreeGrafter"/>
</dbReference>
<evidence type="ECO:0000313" key="2">
    <source>
        <dbReference type="Proteomes" id="UP001652661"/>
    </source>
</evidence>
<keyword evidence="1" id="KW-0472">Membrane</keyword>
<dbReference type="AlphaFoldDB" id="A0A6P4HZX7"/>
<name>A0A6P4HZX7_DROKI</name>
<dbReference type="CDD" id="cd16021">
    <property type="entry name" value="ALP_like"/>
    <property type="match status" value="1"/>
</dbReference>
<dbReference type="InterPro" id="IPR017850">
    <property type="entry name" value="Alkaline_phosphatase_core_sf"/>
</dbReference>
<dbReference type="RefSeq" id="XP_017022077.1">
    <property type="nucleotide sequence ID" value="XM_017166588.3"/>
</dbReference>
<feature type="transmembrane region" description="Helical" evidence="1">
    <location>
        <begin position="9"/>
        <end position="26"/>
    </location>
</feature>